<dbReference type="EMBL" id="UOEA01000065">
    <property type="protein sequence ID" value="VAV84361.1"/>
    <property type="molecule type" value="Genomic_DNA"/>
</dbReference>
<accession>A0A3B0QW03</accession>
<dbReference type="Pfam" id="PF04365">
    <property type="entry name" value="BrnT_toxin"/>
    <property type="match status" value="1"/>
</dbReference>
<evidence type="ECO:0000313" key="1">
    <source>
        <dbReference type="EMBL" id="VAV84361.1"/>
    </source>
</evidence>
<proteinExistence type="predicted"/>
<gene>
    <name evidence="1" type="ORF">MNBD_DELTA01-1324</name>
</gene>
<reference evidence="1" key="1">
    <citation type="submission" date="2018-06" db="EMBL/GenBank/DDBJ databases">
        <authorList>
            <person name="Zhirakovskaya E."/>
        </authorList>
    </citation>
    <scope>NUCLEOTIDE SEQUENCE</scope>
</reference>
<name>A0A3B0QW03_9ZZZZ</name>
<dbReference type="AlphaFoldDB" id="A0A3B0QW03"/>
<dbReference type="InterPro" id="IPR038573">
    <property type="entry name" value="BrnT_sf"/>
</dbReference>
<sequence length="45" mass="5558">LGRTDERRYLFVVFTLRADRIRVISARDMNRKEKKEYLRNEEKDA</sequence>
<feature type="non-terminal residue" evidence="1">
    <location>
        <position position="1"/>
    </location>
</feature>
<organism evidence="1">
    <name type="scientific">hydrothermal vent metagenome</name>
    <dbReference type="NCBI Taxonomy" id="652676"/>
    <lineage>
        <taxon>unclassified sequences</taxon>
        <taxon>metagenomes</taxon>
        <taxon>ecological metagenomes</taxon>
    </lineage>
</organism>
<dbReference type="Gene3D" id="3.10.450.530">
    <property type="entry name" value="Ribonuclease toxin, BrnT, of type II toxin-antitoxin system"/>
    <property type="match status" value="1"/>
</dbReference>
<dbReference type="InterPro" id="IPR007460">
    <property type="entry name" value="BrnT_toxin"/>
</dbReference>
<protein>
    <recommendedName>
        <fullName evidence="2">BrnT family toxin</fullName>
    </recommendedName>
</protein>
<evidence type="ECO:0008006" key="2">
    <source>
        <dbReference type="Google" id="ProtNLM"/>
    </source>
</evidence>